<dbReference type="InterPro" id="IPR007897">
    <property type="entry name" value="PHB_accumulat"/>
</dbReference>
<comment type="caution">
    <text evidence="3">The sequence shown here is derived from an EMBL/GenBank/DDBJ whole genome shotgun (WGS) entry which is preliminary data.</text>
</comment>
<gene>
    <name evidence="3" type="primary">phaR</name>
    <name evidence="3" type="ORF">H6P80_06920</name>
</gene>
<sequence>MAKSGSDSETVIIKKYANRRLYNTESSSYITLDHLGGMIREKRDFQVIDAKSGDDITHNVLTQIIMEEESHGQNMLPVSFLRQLIGMYGNSMSAMVPQYLEASMEAFQRNQAKFRDAMEGAFGSGPFGEIARRNMEMFEAAAGAFQADAKGETASEPAEAGRDTEVEALKQQLAQLQDQIDKLNK</sequence>
<dbReference type="InterPro" id="IPR010134">
    <property type="entry name" value="PHA_reg_PhaR"/>
</dbReference>
<accession>A0A842HYD9</accession>
<feature type="domain" description="PHA accumulation regulator DNA-binding N-terminal" evidence="2">
    <location>
        <begin position="12"/>
        <end position="71"/>
    </location>
</feature>
<dbReference type="GO" id="GO:0006355">
    <property type="term" value="P:regulation of DNA-templated transcription"/>
    <property type="evidence" value="ECO:0007669"/>
    <property type="project" value="InterPro"/>
</dbReference>
<organism evidence="3 4">
    <name type="scientific">Parasphingopyxis marina</name>
    <dbReference type="NCBI Taxonomy" id="2761622"/>
    <lineage>
        <taxon>Bacteria</taxon>
        <taxon>Pseudomonadati</taxon>
        <taxon>Pseudomonadota</taxon>
        <taxon>Alphaproteobacteria</taxon>
        <taxon>Sphingomonadales</taxon>
        <taxon>Sphingomonadaceae</taxon>
        <taxon>Parasphingopyxis</taxon>
    </lineage>
</organism>
<feature type="domain" description="PHB accumulation regulatory" evidence="1">
    <location>
        <begin position="76"/>
        <end position="115"/>
    </location>
</feature>
<dbReference type="NCBIfam" id="TIGR01848">
    <property type="entry name" value="PHA_reg_PhaR"/>
    <property type="match status" value="1"/>
</dbReference>
<evidence type="ECO:0000313" key="4">
    <source>
        <dbReference type="Proteomes" id="UP000564378"/>
    </source>
</evidence>
<evidence type="ECO:0000259" key="2">
    <source>
        <dbReference type="Pfam" id="PF07879"/>
    </source>
</evidence>
<dbReference type="Pfam" id="PF07879">
    <property type="entry name" value="PHB_acc_N"/>
    <property type="match status" value="1"/>
</dbReference>
<dbReference type="InterPro" id="IPR012909">
    <property type="entry name" value="PHA_DNA-bd_N"/>
</dbReference>
<name>A0A842HYD9_9SPHN</name>
<dbReference type="EMBL" id="JACJVJ010000001">
    <property type="protein sequence ID" value="MBC2777349.1"/>
    <property type="molecule type" value="Genomic_DNA"/>
</dbReference>
<keyword evidence="4" id="KW-1185">Reference proteome</keyword>
<reference evidence="3 4" key="1">
    <citation type="submission" date="2020-08" db="EMBL/GenBank/DDBJ databases">
        <title>Draft genome sequence of Parasphingopyxis sp. GrpM-11.</title>
        <authorList>
            <person name="Oh J."/>
            <person name="Roh D.-H."/>
        </authorList>
    </citation>
    <scope>NUCLEOTIDE SEQUENCE [LARGE SCALE GENOMIC DNA]</scope>
    <source>
        <strain evidence="3 4">GrpM-11</strain>
    </source>
</reference>
<dbReference type="Proteomes" id="UP000564378">
    <property type="component" value="Unassembled WGS sequence"/>
</dbReference>
<evidence type="ECO:0000259" key="1">
    <source>
        <dbReference type="Pfam" id="PF05233"/>
    </source>
</evidence>
<dbReference type="AlphaFoldDB" id="A0A842HYD9"/>
<evidence type="ECO:0000313" key="3">
    <source>
        <dbReference type="EMBL" id="MBC2777349.1"/>
    </source>
</evidence>
<protein>
    <submittedName>
        <fullName evidence="3">Polyhydroxyalkanoate synthesis repressor PhaR</fullName>
    </submittedName>
</protein>
<dbReference type="RefSeq" id="WP_185800564.1">
    <property type="nucleotide sequence ID" value="NZ_JACJVJ010000001.1"/>
</dbReference>
<proteinExistence type="predicted"/>
<dbReference type="Pfam" id="PF05233">
    <property type="entry name" value="PHB_acc"/>
    <property type="match status" value="1"/>
</dbReference>